<keyword evidence="12 20" id="KW-1133">Transmembrane helix</keyword>
<dbReference type="CDD" id="cd00290">
    <property type="entry name" value="cytochrome_b_C"/>
    <property type="match status" value="1"/>
</dbReference>
<feature type="transmembrane region" description="Helical" evidence="20">
    <location>
        <begin position="179"/>
        <end position="201"/>
    </location>
</feature>
<evidence type="ECO:0000256" key="14">
    <source>
        <dbReference type="ARBA" id="ARBA00023075"/>
    </source>
</evidence>
<evidence type="ECO:0000256" key="4">
    <source>
        <dbReference type="ARBA" id="ARBA00013531"/>
    </source>
</evidence>
<dbReference type="FunFam" id="1.20.810.10:FF:000002">
    <property type="entry name" value="Cytochrome b"/>
    <property type="match status" value="1"/>
</dbReference>
<evidence type="ECO:0000256" key="18">
    <source>
        <dbReference type="PIRSR" id="PIRSR038885-1"/>
    </source>
</evidence>
<evidence type="ECO:0000256" key="13">
    <source>
        <dbReference type="ARBA" id="ARBA00023004"/>
    </source>
</evidence>
<dbReference type="PANTHER" id="PTHR19271:SF16">
    <property type="entry name" value="CYTOCHROME B"/>
    <property type="match status" value="1"/>
</dbReference>
<dbReference type="EMBL" id="JF693576">
    <property type="protein sequence ID" value="AEF79940.1"/>
    <property type="molecule type" value="Genomic_DNA"/>
</dbReference>
<dbReference type="GO" id="GO:0016491">
    <property type="term" value="F:oxidoreductase activity"/>
    <property type="evidence" value="ECO:0007669"/>
    <property type="project" value="UniProtKB-UniRule"/>
</dbReference>
<comment type="cofactor">
    <cofactor evidence="19">
        <name>heme</name>
        <dbReference type="ChEBI" id="CHEBI:30413"/>
    </cofactor>
    <text evidence="19">Binds 2 heme groups non-covalently.</text>
</comment>
<evidence type="ECO:0000256" key="5">
    <source>
        <dbReference type="ARBA" id="ARBA00022448"/>
    </source>
</evidence>
<dbReference type="InterPro" id="IPR048259">
    <property type="entry name" value="Cytochrome_b_N_euk/bac"/>
</dbReference>
<keyword evidence="15 20" id="KW-0496">Mitochondrion</keyword>
<evidence type="ECO:0000256" key="11">
    <source>
        <dbReference type="ARBA" id="ARBA00022982"/>
    </source>
</evidence>
<evidence type="ECO:0000259" key="21">
    <source>
        <dbReference type="PROSITE" id="PS51002"/>
    </source>
</evidence>
<feature type="transmembrane region" description="Helical" evidence="20">
    <location>
        <begin position="114"/>
        <end position="134"/>
    </location>
</feature>
<feature type="transmembrane region" description="Helical" evidence="20">
    <location>
        <begin position="141"/>
        <end position="159"/>
    </location>
</feature>
<evidence type="ECO:0000256" key="10">
    <source>
        <dbReference type="ARBA" id="ARBA00022792"/>
    </source>
</evidence>
<keyword evidence="7 20" id="KW-0679">Respiratory chain</keyword>
<dbReference type="GO" id="GO:0006122">
    <property type="term" value="P:mitochondrial electron transport, ubiquinol to cytochrome c"/>
    <property type="evidence" value="ECO:0007669"/>
    <property type="project" value="TreeGrafter"/>
</dbReference>
<dbReference type="GO" id="GO:0005743">
    <property type="term" value="C:mitochondrial inner membrane"/>
    <property type="evidence" value="ECO:0007669"/>
    <property type="project" value="UniProtKB-SubCell"/>
</dbReference>
<evidence type="ECO:0000313" key="25">
    <source>
        <dbReference type="EMBL" id="AEF79940.1"/>
    </source>
</evidence>
<comment type="similarity">
    <text evidence="17 20">Belongs to the cytochrome b family.</text>
</comment>
<proteinExistence type="inferred from homology"/>
<name>L7NCC6_9SAUR</name>
<gene>
    <name evidence="24" type="primary">cytb</name>
</gene>
<evidence type="ECO:0000256" key="3">
    <source>
        <dbReference type="ARBA" id="ARBA00011660"/>
    </source>
</evidence>
<dbReference type="PANTHER" id="PTHR19271">
    <property type="entry name" value="CYTOCHROME B"/>
    <property type="match status" value="1"/>
</dbReference>
<evidence type="ECO:0000313" key="24">
    <source>
        <dbReference type="EMBL" id="AEF79900.1"/>
    </source>
</evidence>
<keyword evidence="6 19" id="KW-0349">Heme</keyword>
<geneLocation type="mitochondrion" evidence="24"/>
<dbReference type="GO" id="GO:0008121">
    <property type="term" value="F:quinol-cytochrome-c reductase activity"/>
    <property type="evidence" value="ECO:0007669"/>
    <property type="project" value="InterPro"/>
</dbReference>
<keyword evidence="8 20" id="KW-0812">Transmembrane</keyword>
<evidence type="ECO:0000256" key="2">
    <source>
        <dbReference type="ARBA" id="ARBA00004448"/>
    </source>
</evidence>
<evidence type="ECO:0000256" key="19">
    <source>
        <dbReference type="PIRSR" id="PIRSR038885-2"/>
    </source>
</evidence>
<dbReference type="InterPro" id="IPR030689">
    <property type="entry name" value="Cytochrome_b"/>
</dbReference>
<keyword evidence="13 19" id="KW-0408">Iron</keyword>
<accession>L7NCC6</accession>
<keyword evidence="5 20" id="KW-0813">Transport</keyword>
<feature type="transmembrane region" description="Helical" evidence="20">
    <location>
        <begin position="31"/>
        <end position="57"/>
    </location>
</feature>
<dbReference type="InterPro" id="IPR036150">
    <property type="entry name" value="Cyt_b/b6_C_sf"/>
</dbReference>
<evidence type="ECO:0000256" key="20">
    <source>
        <dbReference type="RuleBase" id="RU362117"/>
    </source>
</evidence>
<dbReference type="InterPro" id="IPR005798">
    <property type="entry name" value="Cyt_b/b6_C"/>
</dbReference>
<feature type="transmembrane region" description="Helical" evidence="20">
    <location>
        <begin position="321"/>
        <end position="341"/>
    </location>
</feature>
<dbReference type="AlphaFoldDB" id="L7NCC6"/>
<evidence type="ECO:0000256" key="17">
    <source>
        <dbReference type="ARBA" id="ARBA00061233"/>
    </source>
</evidence>
<feature type="binding site" description="axial binding residue" evidence="19">
    <location>
        <position position="98"/>
    </location>
    <ligand>
        <name>heme b</name>
        <dbReference type="ChEBI" id="CHEBI:60344"/>
        <label>b566</label>
    </ligand>
    <ligandPart>
        <name>Fe</name>
        <dbReference type="ChEBI" id="CHEBI:18248"/>
    </ligandPart>
</feature>
<sequence length="380" mass="42992">MMVNPRKQHPLLKIINASFIDLPTPSNISAWWNFGSLLGLCLIIQIMTGLFLAMHYTADILSAFSSIAHIHRDVQYGWLIRNLHANGASMFFICIYLHIGRGLYYGSYLFMETWNIGVILLLLTMATAFMGYVLPWGQMSFWGATVITNLLSAIPYIGTTLVEWVWGGFAVDNATLTRFFTLHFVLPFIIMGTSLVHLLFLHETGSNNPTGLNSNTDKIPFHPYYTYKDLLGALLMMSSLLLLALISPNLLGDPENFSPANPLVTPPHIKPEWYFLFAYAILRSIPNKLGGVLALLFSILILFIMPFTHLSKQRTMSFRPLSQMLFWLLISDILILTWIGGQPVEHPFIVIGQLASALYFMIFLLLMPSLSLLENKLLKW</sequence>
<evidence type="ECO:0000256" key="12">
    <source>
        <dbReference type="ARBA" id="ARBA00022989"/>
    </source>
</evidence>
<dbReference type="InterPro" id="IPR027387">
    <property type="entry name" value="Cytb/b6-like_sf"/>
</dbReference>
<dbReference type="PROSITE" id="PS51003">
    <property type="entry name" value="CYTB_CTER"/>
    <property type="match status" value="1"/>
</dbReference>
<dbReference type="InterPro" id="IPR005797">
    <property type="entry name" value="Cyt_b/b6_N"/>
</dbReference>
<feature type="transmembrane region" description="Helical" evidence="20">
    <location>
        <begin position="289"/>
        <end position="309"/>
    </location>
</feature>
<dbReference type="EMBL" id="JF693520">
    <property type="protein sequence ID" value="AEF79884.1"/>
    <property type="molecule type" value="Genomic_DNA"/>
</dbReference>
<evidence type="ECO:0000256" key="1">
    <source>
        <dbReference type="ARBA" id="ARBA00002566"/>
    </source>
</evidence>
<organism evidence="24">
    <name type="scientific">Takydromus septentrionalis</name>
    <dbReference type="NCBI Taxonomy" id="80462"/>
    <lineage>
        <taxon>Eukaryota</taxon>
        <taxon>Metazoa</taxon>
        <taxon>Chordata</taxon>
        <taxon>Craniata</taxon>
        <taxon>Vertebrata</taxon>
        <taxon>Euteleostomi</taxon>
        <taxon>Lepidosauria</taxon>
        <taxon>Squamata</taxon>
        <taxon>Bifurcata</taxon>
        <taxon>Unidentata</taxon>
        <taxon>Episquamata</taxon>
        <taxon>Laterata</taxon>
        <taxon>Lacertibaenia</taxon>
        <taxon>Lacertidae</taxon>
        <taxon>Takydromus</taxon>
    </lineage>
</organism>
<comment type="subcellular location">
    <subcellularLocation>
        <location evidence="2">Mitochondrion inner membrane</location>
        <topology evidence="2">Multi-pass membrane protein</topology>
    </subcellularLocation>
</comment>
<dbReference type="SUPFAM" id="SSF81648">
    <property type="entry name" value="a domain/subunit of cytochrome bc1 complex (Ubiquinol-cytochrome c reductase)"/>
    <property type="match status" value="1"/>
</dbReference>
<reference evidence="24" key="1">
    <citation type="submission" date="2011-03" db="EMBL/GenBank/DDBJ databases">
        <title>Phylogeography of lizard Takydromus septentrionalis from China.</title>
        <authorList>
            <person name="Cai Y."/>
        </authorList>
    </citation>
    <scope>NUCLEOTIDE SEQUENCE</scope>
    <source>
        <strain evidence="23">HZ03</strain>
        <strain evidence="24">LS07</strain>
        <strain evidence="25">Q04</strain>
    </source>
</reference>
<dbReference type="GO" id="GO:0046872">
    <property type="term" value="F:metal ion binding"/>
    <property type="evidence" value="ECO:0007669"/>
    <property type="project" value="UniProtKB-UniRule"/>
</dbReference>
<evidence type="ECO:0000259" key="22">
    <source>
        <dbReference type="PROSITE" id="PS51003"/>
    </source>
</evidence>
<dbReference type="EMBL" id="JF693536">
    <property type="protein sequence ID" value="AEF79900.1"/>
    <property type="molecule type" value="Genomic_DNA"/>
</dbReference>
<feature type="transmembrane region" description="Helical" evidence="20">
    <location>
        <begin position="347"/>
        <end position="373"/>
    </location>
</feature>
<dbReference type="Gene3D" id="1.20.810.10">
    <property type="entry name" value="Cytochrome Bc1 Complex, Chain C"/>
    <property type="match status" value="1"/>
</dbReference>
<feature type="binding site" description="axial binding residue" evidence="19">
    <location>
        <position position="84"/>
    </location>
    <ligand>
        <name>heme b</name>
        <dbReference type="ChEBI" id="CHEBI:60344"/>
        <label>b562</label>
    </ligand>
    <ligandPart>
        <name>Fe</name>
        <dbReference type="ChEBI" id="CHEBI:18248"/>
    </ligandPart>
</feature>
<evidence type="ECO:0000256" key="9">
    <source>
        <dbReference type="ARBA" id="ARBA00022723"/>
    </source>
</evidence>
<evidence type="ECO:0000256" key="6">
    <source>
        <dbReference type="ARBA" id="ARBA00022617"/>
    </source>
</evidence>
<feature type="transmembrane region" description="Helical" evidence="20">
    <location>
        <begin position="230"/>
        <end position="251"/>
    </location>
</feature>
<dbReference type="PROSITE" id="PS51002">
    <property type="entry name" value="CYTB_NTER"/>
    <property type="match status" value="1"/>
</dbReference>
<dbReference type="SUPFAM" id="SSF81342">
    <property type="entry name" value="Transmembrane di-heme cytochromes"/>
    <property type="match status" value="1"/>
</dbReference>
<evidence type="ECO:0000313" key="23">
    <source>
        <dbReference type="EMBL" id="AEF79884.1"/>
    </source>
</evidence>
<feature type="binding site" description="axial binding residue" evidence="19">
    <location>
        <position position="197"/>
    </location>
    <ligand>
        <name>heme b</name>
        <dbReference type="ChEBI" id="CHEBI:60344"/>
        <label>b566</label>
    </ligand>
    <ligandPart>
        <name>Fe</name>
        <dbReference type="ChEBI" id="CHEBI:18248"/>
    </ligandPart>
</feature>
<comment type="cofactor">
    <cofactor evidence="20">
        <name>heme b</name>
        <dbReference type="ChEBI" id="CHEBI:60344"/>
    </cofactor>
    <text evidence="20">Binds 2 heme groups non-covalently.</text>
</comment>
<dbReference type="Pfam" id="PF00032">
    <property type="entry name" value="Cytochrom_B_C"/>
    <property type="match status" value="1"/>
</dbReference>
<feature type="binding site" description="axial binding residue" evidence="19">
    <location>
        <position position="183"/>
    </location>
    <ligand>
        <name>heme b</name>
        <dbReference type="ChEBI" id="CHEBI:60344"/>
        <label>b562</label>
    </ligand>
    <ligandPart>
        <name>Fe</name>
        <dbReference type="ChEBI" id="CHEBI:18248"/>
    </ligandPart>
</feature>
<keyword evidence="10" id="KW-0999">Mitochondrion inner membrane</keyword>
<feature type="binding site" evidence="18">
    <location>
        <position position="202"/>
    </location>
    <ligand>
        <name>a ubiquinone</name>
        <dbReference type="ChEBI" id="CHEBI:16389"/>
    </ligand>
</feature>
<keyword evidence="16 20" id="KW-0472">Membrane</keyword>
<dbReference type="InterPro" id="IPR016174">
    <property type="entry name" value="Di-haem_cyt_TM"/>
</dbReference>
<protein>
    <recommendedName>
        <fullName evidence="4 20">Cytochrome b</fullName>
    </recommendedName>
</protein>
<dbReference type="CDD" id="cd00284">
    <property type="entry name" value="Cytochrome_b_N"/>
    <property type="match status" value="1"/>
</dbReference>
<comment type="function">
    <text evidence="1 20">Component of the ubiquinol-cytochrome c reductase complex (complex III or cytochrome b-c1 complex) that is part of the mitochondrial respiratory chain. The b-c1 complex mediates electron transfer from ubiquinol to cytochrome c. Contributes to the generation of a proton gradient across the mitochondrial membrane that is then used for ATP synthesis.</text>
</comment>
<keyword evidence="9 19" id="KW-0479">Metal-binding</keyword>
<evidence type="ECO:0000256" key="15">
    <source>
        <dbReference type="ARBA" id="ARBA00023128"/>
    </source>
</evidence>
<evidence type="ECO:0000256" key="7">
    <source>
        <dbReference type="ARBA" id="ARBA00022660"/>
    </source>
</evidence>
<feature type="domain" description="Cytochrome b/b6 N-terminal region profile" evidence="21">
    <location>
        <begin position="2"/>
        <end position="210"/>
    </location>
</feature>
<dbReference type="Pfam" id="PF00033">
    <property type="entry name" value="Cytochrome_B"/>
    <property type="match status" value="1"/>
</dbReference>
<feature type="transmembrane region" description="Helical" evidence="20">
    <location>
        <begin position="78"/>
        <end position="99"/>
    </location>
</feature>
<keyword evidence="14" id="KW-0830">Ubiquinone</keyword>
<evidence type="ECO:0000256" key="8">
    <source>
        <dbReference type="ARBA" id="ARBA00022692"/>
    </source>
</evidence>
<dbReference type="PIRSF" id="PIRSF038885">
    <property type="entry name" value="COB"/>
    <property type="match status" value="1"/>
</dbReference>
<comment type="subunit">
    <text evidence="3">The cytochrome bc1 complex contains 3 respiratory subunits (MT-CYB, CYC1 and UQCRFS1), 2 core proteins (UQCRC1 and UQCRC2) and probably 6 low-molecular weight proteins.</text>
</comment>
<dbReference type="GO" id="GO:0045275">
    <property type="term" value="C:respiratory chain complex III"/>
    <property type="evidence" value="ECO:0007669"/>
    <property type="project" value="InterPro"/>
</dbReference>
<keyword evidence="11 20" id="KW-0249">Electron transport</keyword>
<feature type="domain" description="Cytochrome b/b6 C-terminal region profile" evidence="22">
    <location>
        <begin position="211"/>
        <end position="380"/>
    </location>
</feature>
<evidence type="ECO:0000256" key="16">
    <source>
        <dbReference type="ARBA" id="ARBA00023136"/>
    </source>
</evidence>
<dbReference type="InterPro" id="IPR048260">
    <property type="entry name" value="Cytochrome_b_C_euk/bac"/>
</dbReference>